<reference evidence="2 3" key="1">
    <citation type="journal article" date="2015" name="Genome Announc.">
        <title>Complete Genome Sequence of a Novel Bacterium within the Family Rhodocyclaceae That Degrades Polycyclic Aromatic Hydrocarbons.</title>
        <authorList>
            <person name="Singleton D.R."/>
            <person name="Dickey A.N."/>
            <person name="Scholl E.H."/>
            <person name="Wright F.A."/>
            <person name="Aitken M.D."/>
        </authorList>
    </citation>
    <scope>NUCLEOTIDE SEQUENCE [LARGE SCALE GENOMIC DNA]</scope>
    <source>
        <strain evidence="3">PG1-Ca6</strain>
    </source>
</reference>
<protein>
    <submittedName>
        <fullName evidence="2">Uncharacterized protein</fullName>
    </submittedName>
</protein>
<dbReference type="Proteomes" id="UP000061603">
    <property type="component" value="Chromosome"/>
</dbReference>
<organism evidence="2 3">
    <name type="scientific">Rugosibacter aromaticivorans</name>
    <dbReference type="NCBI Taxonomy" id="1565605"/>
    <lineage>
        <taxon>Bacteria</taxon>
        <taxon>Pseudomonadati</taxon>
        <taxon>Pseudomonadota</taxon>
        <taxon>Betaproteobacteria</taxon>
        <taxon>Nitrosomonadales</taxon>
        <taxon>Sterolibacteriaceae</taxon>
        <taxon>Rugosibacter</taxon>
    </lineage>
</organism>
<name>A0A0C5J0W9_9PROT</name>
<sequence length="563" mass="62450">MATKRILLFNGARLTAHLWHSGQLRAEGEFLPQADGADGADGFIAFAVYLHRHRTSLFYFLADIADESFQLEEIPSVHGRDRTALITRRLKQQFYGTPLTTALKLGRSNEGRRDEKMLFAALTRPEAINLWLDVIQQNGIILAGIYSAPLILAECAPRWLADEQPTLLISQTASGVRQSFFNCRKLQFSRLTPLTTLGALSALGTLNTTEEIARKIVSESLKTYQYLVGQRQLKPNTPMRVTVLVTAEQKTVVQTHCQNQELLQFDFLDLETIAQHDKLKSPPNTLTIDQLLMHWLVIKTPTQQFAPPAERHFYRLWQIRLALTAVATITLASGLLFAVKTAFDTARLQQETSTAQSQTALATQRYNALLDSLPKTSITPENLRALMNRYEVLQKRAADLTPLLTHLSQTLDATPPIELINLDWKVEPTLNAALSNTQKLGAGDTPQSLEFISGKSPWGTVSPTGNASNNASSQANMNLASNGPWATLKIQAQLPLGLSADLRAQKELIDTFAQRLQDPQTKVYLLAMPFDVESGKPLKSMQEADDGRSESAPAFSLMIARPL</sequence>
<dbReference type="EMBL" id="CP010554">
    <property type="protein sequence ID" value="AJP48727.1"/>
    <property type="molecule type" value="Genomic_DNA"/>
</dbReference>
<keyword evidence="3" id="KW-1185">Reference proteome</keyword>
<keyword evidence="1" id="KW-1133">Transmembrane helix</keyword>
<dbReference type="STRING" id="1565605.PG1C_10330"/>
<dbReference type="RefSeq" id="WP_202634734.1">
    <property type="nucleotide sequence ID" value="NZ_CP010554.1"/>
</dbReference>
<gene>
    <name evidence="2" type="ORF">PG1C_10330</name>
</gene>
<accession>A0A0C5J0W9</accession>
<evidence type="ECO:0000313" key="2">
    <source>
        <dbReference type="EMBL" id="AJP48727.1"/>
    </source>
</evidence>
<dbReference type="KEGG" id="rbu:PG1C_10330"/>
<dbReference type="HOGENOM" id="CLU_041122_0_0_4"/>
<keyword evidence="1" id="KW-0472">Membrane</keyword>
<feature type="transmembrane region" description="Helical" evidence="1">
    <location>
        <begin position="321"/>
        <end position="339"/>
    </location>
</feature>
<proteinExistence type="predicted"/>
<keyword evidence="1" id="KW-0812">Transmembrane</keyword>
<evidence type="ECO:0000256" key="1">
    <source>
        <dbReference type="SAM" id="Phobius"/>
    </source>
</evidence>
<dbReference type="AlphaFoldDB" id="A0A0C5J0W9"/>
<evidence type="ECO:0000313" key="3">
    <source>
        <dbReference type="Proteomes" id="UP000061603"/>
    </source>
</evidence>